<organism evidence="2 3">
    <name type="scientific">Arachis hypogaea</name>
    <name type="common">Peanut</name>
    <dbReference type="NCBI Taxonomy" id="3818"/>
    <lineage>
        <taxon>Eukaryota</taxon>
        <taxon>Viridiplantae</taxon>
        <taxon>Streptophyta</taxon>
        <taxon>Embryophyta</taxon>
        <taxon>Tracheophyta</taxon>
        <taxon>Spermatophyta</taxon>
        <taxon>Magnoliopsida</taxon>
        <taxon>eudicotyledons</taxon>
        <taxon>Gunneridae</taxon>
        <taxon>Pentapetalae</taxon>
        <taxon>rosids</taxon>
        <taxon>fabids</taxon>
        <taxon>Fabales</taxon>
        <taxon>Fabaceae</taxon>
        <taxon>Papilionoideae</taxon>
        <taxon>50 kb inversion clade</taxon>
        <taxon>dalbergioids sensu lato</taxon>
        <taxon>Dalbergieae</taxon>
        <taxon>Pterocarpus clade</taxon>
        <taxon>Arachis</taxon>
    </lineage>
</organism>
<dbReference type="PANTHER" id="PTHR12821">
    <property type="entry name" value="BYSTIN"/>
    <property type="match status" value="1"/>
</dbReference>
<reference evidence="2 3" key="1">
    <citation type="submission" date="2019-01" db="EMBL/GenBank/DDBJ databases">
        <title>Sequencing of cultivated peanut Arachis hypogaea provides insights into genome evolution and oil improvement.</title>
        <authorList>
            <person name="Chen X."/>
        </authorList>
    </citation>
    <scope>NUCLEOTIDE SEQUENCE [LARGE SCALE GENOMIC DNA]</scope>
    <source>
        <strain evidence="3">cv. Fuhuasheng</strain>
        <tissue evidence="2">Leaves</tissue>
    </source>
</reference>
<keyword evidence="3" id="KW-1185">Reference proteome</keyword>
<gene>
    <name evidence="2" type="ORF">Ahy_B02g057378</name>
</gene>
<evidence type="ECO:0000313" key="2">
    <source>
        <dbReference type="EMBL" id="RYR23889.1"/>
    </source>
</evidence>
<dbReference type="AlphaFoldDB" id="A0A445ABV4"/>
<dbReference type="STRING" id="3818.A0A445ABV4"/>
<dbReference type="GO" id="GO:0030688">
    <property type="term" value="C:preribosome, small subunit precursor"/>
    <property type="evidence" value="ECO:0007669"/>
    <property type="project" value="TreeGrafter"/>
</dbReference>
<evidence type="ECO:0000256" key="1">
    <source>
        <dbReference type="ARBA" id="ARBA00007114"/>
    </source>
</evidence>
<dbReference type="GO" id="GO:0006364">
    <property type="term" value="P:rRNA processing"/>
    <property type="evidence" value="ECO:0007669"/>
    <property type="project" value="TreeGrafter"/>
</dbReference>
<name>A0A445ABV4_ARAHY</name>
<evidence type="ECO:0000313" key="3">
    <source>
        <dbReference type="Proteomes" id="UP000289738"/>
    </source>
</evidence>
<accession>A0A445ABV4</accession>
<dbReference type="Pfam" id="PF05291">
    <property type="entry name" value="Bystin"/>
    <property type="match status" value="1"/>
</dbReference>
<protein>
    <recommendedName>
        <fullName evidence="4">Bystin</fullName>
    </recommendedName>
</protein>
<evidence type="ECO:0008006" key="4">
    <source>
        <dbReference type="Google" id="ProtNLM"/>
    </source>
</evidence>
<proteinExistence type="inferred from homology"/>
<dbReference type="GO" id="GO:0005737">
    <property type="term" value="C:cytoplasm"/>
    <property type="evidence" value="ECO:0007669"/>
    <property type="project" value="TreeGrafter"/>
</dbReference>
<dbReference type="Proteomes" id="UP000289738">
    <property type="component" value="Chromosome B02"/>
</dbReference>
<dbReference type="GO" id="GO:0005730">
    <property type="term" value="C:nucleolus"/>
    <property type="evidence" value="ECO:0007669"/>
    <property type="project" value="TreeGrafter"/>
</dbReference>
<dbReference type="EMBL" id="SDMP01000012">
    <property type="protein sequence ID" value="RYR23889.1"/>
    <property type="molecule type" value="Genomic_DNA"/>
</dbReference>
<sequence>MAWGKNQPQNWSLNAVYETTRILSFTTKAQSFYKLVLLPRVRDYISKYQELHYLLFQSLGRASLVPQAFFDGIVFPLCESGTCTVREAVYVGSILEGIFIPPLVHSSALSKLASMEHSGTISYFIKILLEKEPDLPDPNPDPAVNALMDHFMKFLTETRQLPVLWHRTLLAFVHRYKNQLQDQDKDRLMVLLQKHESQSAGSLMDFLRDIINELNDI</sequence>
<comment type="similarity">
    <text evidence="1">Belongs to the bystin family.</text>
</comment>
<dbReference type="PANTHER" id="PTHR12821:SF0">
    <property type="entry name" value="BYSTIN"/>
    <property type="match status" value="1"/>
</dbReference>
<comment type="caution">
    <text evidence="2">The sequence shown here is derived from an EMBL/GenBank/DDBJ whole genome shotgun (WGS) entry which is preliminary data.</text>
</comment>
<dbReference type="InterPro" id="IPR007955">
    <property type="entry name" value="Bystin"/>
</dbReference>
<dbReference type="GO" id="GO:0030515">
    <property type="term" value="F:snoRNA binding"/>
    <property type="evidence" value="ECO:0007669"/>
    <property type="project" value="TreeGrafter"/>
</dbReference>